<feature type="region of interest" description="Disordered" evidence="2">
    <location>
        <begin position="124"/>
        <end position="156"/>
    </location>
</feature>
<feature type="region of interest" description="Disordered" evidence="2">
    <location>
        <begin position="169"/>
        <end position="201"/>
    </location>
</feature>
<feature type="region of interest" description="Disordered" evidence="2">
    <location>
        <begin position="1"/>
        <end position="67"/>
    </location>
</feature>
<keyword evidence="5" id="KW-1185">Reference proteome</keyword>
<evidence type="ECO:0000256" key="3">
    <source>
        <dbReference type="SAM" id="Phobius"/>
    </source>
</evidence>
<accession>A0A5J4YQF9</accession>
<organism evidence="4 5">
    <name type="scientific">Porphyridium purpureum</name>
    <name type="common">Red alga</name>
    <name type="synonym">Porphyridium cruentum</name>
    <dbReference type="NCBI Taxonomy" id="35688"/>
    <lineage>
        <taxon>Eukaryota</taxon>
        <taxon>Rhodophyta</taxon>
        <taxon>Bangiophyceae</taxon>
        <taxon>Porphyridiales</taxon>
        <taxon>Porphyridiaceae</taxon>
        <taxon>Porphyridium</taxon>
    </lineage>
</organism>
<evidence type="ECO:0008006" key="6">
    <source>
        <dbReference type="Google" id="ProtNLM"/>
    </source>
</evidence>
<evidence type="ECO:0000256" key="2">
    <source>
        <dbReference type="SAM" id="MobiDB-lite"/>
    </source>
</evidence>
<keyword evidence="3" id="KW-1133">Transmembrane helix</keyword>
<reference evidence="5" key="1">
    <citation type="journal article" date="2019" name="Nat. Commun.">
        <title>Expansion of phycobilisome linker gene families in mesophilic red algae.</title>
        <authorList>
            <person name="Lee J."/>
            <person name="Kim D."/>
            <person name="Bhattacharya D."/>
            <person name="Yoon H.S."/>
        </authorList>
    </citation>
    <scope>NUCLEOTIDE SEQUENCE [LARGE SCALE GENOMIC DNA]</scope>
    <source>
        <strain evidence="5">CCMP 1328</strain>
    </source>
</reference>
<dbReference type="AlphaFoldDB" id="A0A5J4YQF9"/>
<evidence type="ECO:0000256" key="1">
    <source>
        <dbReference type="SAM" id="Coils"/>
    </source>
</evidence>
<gene>
    <name evidence="4" type="ORF">FVE85_8134</name>
</gene>
<evidence type="ECO:0000313" key="4">
    <source>
        <dbReference type="EMBL" id="KAA8492627.1"/>
    </source>
</evidence>
<evidence type="ECO:0000313" key="5">
    <source>
        <dbReference type="Proteomes" id="UP000324585"/>
    </source>
</evidence>
<feature type="compositionally biased region" description="Polar residues" evidence="2">
    <location>
        <begin position="127"/>
        <end position="139"/>
    </location>
</feature>
<protein>
    <recommendedName>
        <fullName evidence="6">Transmembrane protein</fullName>
    </recommendedName>
</protein>
<dbReference type="EMBL" id="VRMN01000009">
    <property type="protein sequence ID" value="KAA8492627.1"/>
    <property type="molecule type" value="Genomic_DNA"/>
</dbReference>
<feature type="transmembrane region" description="Helical" evidence="3">
    <location>
        <begin position="97"/>
        <end position="115"/>
    </location>
</feature>
<comment type="caution">
    <text evidence="4">The sequence shown here is derived from an EMBL/GenBank/DDBJ whole genome shotgun (WGS) entry which is preliminary data.</text>
</comment>
<feature type="coiled-coil region" evidence="1">
    <location>
        <begin position="414"/>
        <end position="448"/>
    </location>
</feature>
<dbReference type="Proteomes" id="UP000324585">
    <property type="component" value="Unassembled WGS sequence"/>
</dbReference>
<feature type="compositionally biased region" description="Basic and acidic residues" evidence="2">
    <location>
        <begin position="146"/>
        <end position="156"/>
    </location>
</feature>
<name>A0A5J4YQF9_PORPP</name>
<proteinExistence type="predicted"/>
<feature type="compositionally biased region" description="Basic residues" evidence="2">
    <location>
        <begin position="1"/>
        <end position="13"/>
    </location>
</feature>
<keyword evidence="3" id="KW-0812">Transmembrane</keyword>
<keyword evidence="3" id="KW-0472">Membrane</keyword>
<keyword evidence="1" id="KW-0175">Coiled coil</keyword>
<sequence length="608" mass="66489">MDWATRRSKHRAPKSSSSELGDESDARRNAQAQVSRVTGPPSGLMQAAAAGSVPSTSNHLSGGGRNANYSANAQAGMGGSTGKGFTAGVRSRKYGRLVLYIVLLMVLYQLTFNNLSHHVVPGGLRRASSTTNGSQSDALQSVGLKSKADARDSAEDAKLKLPLHRTSSFSNVSVGEPSHDQRTVTQKDSTLAREGPGTPNPIAAHELIDQQSNDSKEDQALAAAKASAALQFSFTEAAENLWSKLSFNSPELSTVFLDSLQRYFGCEGQQPDPRPGAFCPDNNRDTPTDELTKPLKNMVLDDLEDRLFSAFLYQAIEGNCMQSPSHEKSLFLAPNENAESQADEMDLFNPSYLAWCALTHVPKNVAMIHFIYLVEALQCRMCQEQTRRASASSNTTTTKVTNMESLPLDFVTSIEATRARLADLRVEREEFEDDVEEYDEDLIKLGDRVKDFRALHPEQSITDFRVPALFLQAKYGNCRQFAGPPESTWPLQGEEDQDEHLGSCSPYSKLMLRTAGRYCALKSEAGNEVHIPSAEASPQAPGITADAEPSLTLTLRLPSSLQLDSLRSSDKGVWTTWCILHGMSSSSAKMLLMILTESTPQRDLQDQS</sequence>